<dbReference type="PANTHER" id="PTHR22807:SF61">
    <property type="entry name" value="NOL1_NOP2_SUN FAMILY PROTEIN _ ANTITERMINATION NUSB DOMAIN-CONTAINING PROTEIN"/>
    <property type="match status" value="1"/>
</dbReference>
<evidence type="ECO:0000313" key="17">
    <source>
        <dbReference type="Proteomes" id="UP001465153"/>
    </source>
</evidence>
<dbReference type="CDD" id="cd02440">
    <property type="entry name" value="AdoMet_MTases"/>
    <property type="match status" value="1"/>
</dbReference>
<dbReference type="Proteomes" id="UP001465153">
    <property type="component" value="Unassembled WGS sequence"/>
</dbReference>
<keyword evidence="5" id="KW-0963">Cytoplasm</keyword>
<dbReference type="InterPro" id="IPR049560">
    <property type="entry name" value="MeTrfase_RsmB-F_NOP2_cat"/>
</dbReference>
<dbReference type="InterPro" id="IPR018314">
    <property type="entry name" value="RsmB/NOL1/NOP2-like_CS"/>
</dbReference>
<dbReference type="Gene3D" id="1.10.940.10">
    <property type="entry name" value="NusB-like"/>
    <property type="match status" value="1"/>
</dbReference>
<keyword evidence="7 14" id="KW-0489">Methyltransferase</keyword>
<comment type="subcellular location">
    <subcellularLocation>
        <location evidence="2">Cytoplasm</location>
    </subcellularLocation>
</comment>
<evidence type="ECO:0000256" key="14">
    <source>
        <dbReference type="PROSITE-ProRule" id="PRU01023"/>
    </source>
</evidence>
<keyword evidence="10 14" id="KW-0694">RNA-binding</keyword>
<feature type="binding site" evidence="14">
    <location>
        <position position="316"/>
    </location>
    <ligand>
        <name>S-adenosyl-L-methionine</name>
        <dbReference type="ChEBI" id="CHEBI:59789"/>
    </ligand>
</feature>
<dbReference type="PRINTS" id="PR02008">
    <property type="entry name" value="RCMTFAMILY"/>
</dbReference>
<evidence type="ECO:0000256" key="4">
    <source>
        <dbReference type="ARBA" id="ARBA00012140"/>
    </source>
</evidence>
<feature type="binding site" evidence="14">
    <location>
        <position position="336"/>
    </location>
    <ligand>
        <name>S-adenosyl-L-methionine</name>
        <dbReference type="ChEBI" id="CHEBI:59789"/>
    </ligand>
</feature>
<evidence type="ECO:0000256" key="12">
    <source>
        <dbReference type="ARBA" id="ARBA00031088"/>
    </source>
</evidence>
<comment type="catalytic activity">
    <reaction evidence="13">
        <text>cytidine(967) in 16S rRNA + S-adenosyl-L-methionine = 5-methylcytidine(967) in 16S rRNA + S-adenosyl-L-homocysteine + H(+)</text>
        <dbReference type="Rhea" id="RHEA:42748"/>
        <dbReference type="Rhea" id="RHEA-COMP:10219"/>
        <dbReference type="Rhea" id="RHEA-COMP:10220"/>
        <dbReference type="ChEBI" id="CHEBI:15378"/>
        <dbReference type="ChEBI" id="CHEBI:57856"/>
        <dbReference type="ChEBI" id="CHEBI:59789"/>
        <dbReference type="ChEBI" id="CHEBI:74483"/>
        <dbReference type="ChEBI" id="CHEBI:82748"/>
        <dbReference type="EC" id="2.1.1.176"/>
    </reaction>
</comment>
<evidence type="ECO:0000256" key="13">
    <source>
        <dbReference type="ARBA" id="ARBA00047283"/>
    </source>
</evidence>
<dbReference type="PROSITE" id="PS51686">
    <property type="entry name" value="SAM_MT_RSMB_NOP"/>
    <property type="match status" value="1"/>
</dbReference>
<dbReference type="Gene3D" id="3.30.70.1170">
    <property type="entry name" value="Sun protein, domain 3"/>
    <property type="match status" value="1"/>
</dbReference>
<keyword evidence="9 14" id="KW-0949">S-adenosyl-L-methionine</keyword>
<dbReference type="RefSeq" id="WP_353303614.1">
    <property type="nucleotide sequence ID" value="NZ_BAABWN010000009.1"/>
</dbReference>
<comment type="caution">
    <text evidence="16">The sequence shown here is derived from an EMBL/GenBank/DDBJ whole genome shotgun (WGS) entry which is preliminary data.</text>
</comment>
<evidence type="ECO:0000256" key="5">
    <source>
        <dbReference type="ARBA" id="ARBA00022490"/>
    </source>
</evidence>
<dbReference type="NCBIfam" id="TIGR00563">
    <property type="entry name" value="rsmB"/>
    <property type="match status" value="1"/>
</dbReference>
<dbReference type="SUPFAM" id="SSF48013">
    <property type="entry name" value="NusB-like"/>
    <property type="match status" value="1"/>
</dbReference>
<dbReference type="InterPro" id="IPR035926">
    <property type="entry name" value="NusB-like_sf"/>
</dbReference>
<dbReference type="PROSITE" id="PS01153">
    <property type="entry name" value="NOL1_NOP2_SUN"/>
    <property type="match status" value="1"/>
</dbReference>
<comment type="similarity">
    <text evidence="3 14">Belongs to the class I-like SAM-binding methyltransferase superfamily. RsmB/NOP family.</text>
</comment>
<dbReference type="Gene3D" id="3.40.50.150">
    <property type="entry name" value="Vaccinia Virus protein VP39"/>
    <property type="match status" value="1"/>
</dbReference>
<reference evidence="16 17" key="1">
    <citation type="submission" date="2024-04" db="EMBL/GenBank/DDBJ databases">
        <title>Draft genome sequence of Sessilibacter corallicola NBRC 116591.</title>
        <authorList>
            <person name="Miyakawa T."/>
            <person name="Kusuya Y."/>
            <person name="Miura T."/>
        </authorList>
    </citation>
    <scope>NUCLEOTIDE SEQUENCE [LARGE SCALE GENOMIC DNA]</scope>
    <source>
        <strain evidence="16 17">KU-00831-HH</strain>
    </source>
</reference>
<evidence type="ECO:0000256" key="1">
    <source>
        <dbReference type="ARBA" id="ARBA00002724"/>
    </source>
</evidence>
<proteinExistence type="inferred from homology"/>
<feature type="domain" description="SAM-dependent MTase RsmB/NOP-type" evidence="15">
    <location>
        <begin position="163"/>
        <end position="447"/>
    </location>
</feature>
<evidence type="ECO:0000256" key="7">
    <source>
        <dbReference type="ARBA" id="ARBA00022603"/>
    </source>
</evidence>
<feature type="binding site" evidence="14">
    <location>
        <begin position="253"/>
        <end position="259"/>
    </location>
    <ligand>
        <name>S-adenosyl-L-methionine</name>
        <dbReference type="ChEBI" id="CHEBI:59789"/>
    </ligand>
</feature>
<dbReference type="PANTHER" id="PTHR22807">
    <property type="entry name" value="NOP2 YEAST -RELATED NOL1/NOP2/FMU SUN DOMAIN-CONTAINING"/>
    <property type="match status" value="1"/>
</dbReference>
<dbReference type="InterPro" id="IPR054728">
    <property type="entry name" value="RsmB-like_ferredoxin"/>
</dbReference>
<gene>
    <name evidence="16" type="primary">rsmB</name>
    <name evidence="16" type="ORF">NBRC116591_27350</name>
</gene>
<evidence type="ECO:0000256" key="3">
    <source>
        <dbReference type="ARBA" id="ARBA00007494"/>
    </source>
</evidence>
<feature type="active site" description="Nucleophile" evidence="14">
    <location>
        <position position="389"/>
    </location>
</feature>
<evidence type="ECO:0000259" key="15">
    <source>
        <dbReference type="PROSITE" id="PS51686"/>
    </source>
</evidence>
<dbReference type="Gene3D" id="1.10.287.730">
    <property type="entry name" value="Helix hairpin bin"/>
    <property type="match status" value="1"/>
</dbReference>
<comment type="function">
    <text evidence="1">Specifically methylates the cytosine at position 967 (m5C967) of 16S rRNA.</text>
</comment>
<evidence type="ECO:0000256" key="8">
    <source>
        <dbReference type="ARBA" id="ARBA00022679"/>
    </source>
</evidence>
<organism evidence="16 17">
    <name type="scientific">Sessilibacter corallicola</name>
    <dbReference type="NCBI Taxonomy" id="2904075"/>
    <lineage>
        <taxon>Bacteria</taxon>
        <taxon>Pseudomonadati</taxon>
        <taxon>Pseudomonadota</taxon>
        <taxon>Gammaproteobacteria</taxon>
        <taxon>Cellvibrionales</taxon>
        <taxon>Cellvibrionaceae</taxon>
        <taxon>Sessilibacter</taxon>
    </lineage>
</organism>
<name>A0ABQ0ABB3_9GAMM</name>
<feature type="binding site" evidence="14">
    <location>
        <position position="276"/>
    </location>
    <ligand>
        <name>S-adenosyl-L-methionine</name>
        <dbReference type="ChEBI" id="CHEBI:59789"/>
    </ligand>
</feature>
<dbReference type="EMBL" id="BAABWN010000009">
    <property type="protein sequence ID" value="GAA6168924.1"/>
    <property type="molecule type" value="Genomic_DNA"/>
</dbReference>
<keyword evidence="6" id="KW-0698">rRNA processing</keyword>
<sequence>MTSPVRLVAAQVIARLNSHQETLAQLLPNAQSQVADREKPLLQELCFGTLRWYPRIKQIYLQLMAKPLKAKDGDIEALVFLGLYQLGYMRIPEHAAISETVDAVKKLKKHWAVKLVNAVLRRYQREKDTLNAAALESDQGRLAHPNWLIKAINKHWPDQADAIFEANNAHPPFTLRVNTAKTTREAYLSELEAAGVSATATPFSSDGMLLAEAAPVLSLPKFTEGFSSVQDEAAQLAAHLLNLKPGQSVLDACSAPGGKTGHILEKADDLALVSMDISNSRLVRVEENLNRIGFSFCYQEKISQLDSSNVQLVAGDAVTPEQWCDEGVQFDRILLDAPCSATGVIRRHPDIKQLRVANQIDALADLQLAILNALWSKLKPGGRLVYATCSIFPVENTDNIARFLECTDEATEIELDVDWGIAQPHGRQLLPRNAGHDGFYYAVLSKNF</sequence>
<dbReference type="NCBIfam" id="NF008149">
    <property type="entry name" value="PRK10901.1"/>
    <property type="match status" value="1"/>
</dbReference>
<dbReference type="InterPro" id="IPR023267">
    <property type="entry name" value="RCMT"/>
</dbReference>
<evidence type="ECO:0000256" key="9">
    <source>
        <dbReference type="ARBA" id="ARBA00022691"/>
    </source>
</evidence>
<accession>A0ABQ0ABB3</accession>
<keyword evidence="8 14" id="KW-0808">Transferase</keyword>
<dbReference type="InterPro" id="IPR004573">
    <property type="entry name" value="rRNA_ssu_MeTfrase_B"/>
</dbReference>
<dbReference type="SUPFAM" id="SSF53335">
    <property type="entry name" value="S-adenosyl-L-methionine-dependent methyltransferases"/>
    <property type="match status" value="1"/>
</dbReference>
<evidence type="ECO:0000256" key="11">
    <source>
        <dbReference type="ARBA" id="ARBA00030399"/>
    </source>
</evidence>
<protein>
    <recommendedName>
        <fullName evidence="4">16S rRNA (cytosine(967)-C(5))-methyltransferase</fullName>
        <ecNumber evidence="4">2.1.1.176</ecNumber>
    </recommendedName>
    <alternativeName>
        <fullName evidence="11">16S rRNA m5C967 methyltransferase</fullName>
    </alternativeName>
    <alternativeName>
        <fullName evidence="12">rRNA (cytosine-C(5)-)-methyltransferase RsmB</fullName>
    </alternativeName>
</protein>
<evidence type="ECO:0000313" key="16">
    <source>
        <dbReference type="EMBL" id="GAA6168924.1"/>
    </source>
</evidence>
<dbReference type="InterPro" id="IPR001678">
    <property type="entry name" value="MeTrfase_RsmB-F_NOP2_dom"/>
</dbReference>
<dbReference type="Pfam" id="PF01029">
    <property type="entry name" value="NusB"/>
    <property type="match status" value="1"/>
</dbReference>
<dbReference type="InterPro" id="IPR006027">
    <property type="entry name" value="NusB_RsmB_TIM44"/>
</dbReference>
<dbReference type="EC" id="2.1.1.176" evidence="4"/>
<dbReference type="Pfam" id="PF22458">
    <property type="entry name" value="RsmF-B_ferredox"/>
    <property type="match status" value="1"/>
</dbReference>
<keyword evidence="17" id="KW-1185">Reference proteome</keyword>
<dbReference type="InterPro" id="IPR029063">
    <property type="entry name" value="SAM-dependent_MTases_sf"/>
</dbReference>
<evidence type="ECO:0000256" key="6">
    <source>
        <dbReference type="ARBA" id="ARBA00022552"/>
    </source>
</evidence>
<dbReference type="Pfam" id="PF01189">
    <property type="entry name" value="Methyltr_RsmB-F"/>
    <property type="match status" value="1"/>
</dbReference>
<evidence type="ECO:0000256" key="10">
    <source>
        <dbReference type="ARBA" id="ARBA00022884"/>
    </source>
</evidence>
<evidence type="ECO:0000256" key="2">
    <source>
        <dbReference type="ARBA" id="ARBA00004496"/>
    </source>
</evidence>